<keyword evidence="3" id="KW-1185">Reference proteome</keyword>
<name>A0A485A6T9_KLUCR</name>
<dbReference type="EMBL" id="CAADJD010000008">
    <property type="protein sequence ID" value="VFS57147.1"/>
    <property type="molecule type" value="Genomic_DNA"/>
</dbReference>
<dbReference type="AlphaFoldDB" id="A0A485A6T9"/>
<keyword evidence="1" id="KW-0812">Transmembrane</keyword>
<gene>
    <name evidence="2" type="ORF">NCTC12993_00639</name>
</gene>
<dbReference type="Proteomes" id="UP000401081">
    <property type="component" value="Unassembled WGS sequence"/>
</dbReference>
<sequence>MWAALWWLVLLGRSTSWGRVYFPDAPHIVFKTISVILVGGLLLSLLSTALRKEIARRMRKDTFPLWLMAVTVVTFLAADTIEHHRLLAPLLVRDLHYFGADGRTLRNTVYGWAILRDVLFYESG</sequence>
<protein>
    <submittedName>
        <fullName evidence="2">Uncharacterized protein</fullName>
    </submittedName>
</protein>
<feature type="transmembrane region" description="Helical" evidence="1">
    <location>
        <begin position="28"/>
        <end position="50"/>
    </location>
</feature>
<evidence type="ECO:0000313" key="3">
    <source>
        <dbReference type="Proteomes" id="UP000401081"/>
    </source>
</evidence>
<feature type="transmembrane region" description="Helical" evidence="1">
    <location>
        <begin position="62"/>
        <end position="81"/>
    </location>
</feature>
<reference evidence="2 3" key="1">
    <citation type="submission" date="2019-03" db="EMBL/GenBank/DDBJ databases">
        <authorList>
            <consortium name="Pathogen Informatics"/>
        </authorList>
    </citation>
    <scope>NUCLEOTIDE SEQUENCE [LARGE SCALE GENOMIC DNA]</scope>
    <source>
        <strain evidence="2 3">NCTC12993</strain>
    </source>
</reference>
<keyword evidence="1" id="KW-1133">Transmembrane helix</keyword>
<keyword evidence="1" id="KW-0472">Membrane</keyword>
<organism evidence="2 3">
    <name type="scientific">Kluyvera cryocrescens</name>
    <name type="common">Kluyvera citrophila</name>
    <dbReference type="NCBI Taxonomy" id="580"/>
    <lineage>
        <taxon>Bacteria</taxon>
        <taxon>Pseudomonadati</taxon>
        <taxon>Pseudomonadota</taxon>
        <taxon>Gammaproteobacteria</taxon>
        <taxon>Enterobacterales</taxon>
        <taxon>Enterobacteriaceae</taxon>
        <taxon>Kluyvera</taxon>
    </lineage>
</organism>
<proteinExistence type="predicted"/>
<evidence type="ECO:0000256" key="1">
    <source>
        <dbReference type="SAM" id="Phobius"/>
    </source>
</evidence>
<accession>A0A485A6T9</accession>
<evidence type="ECO:0000313" key="2">
    <source>
        <dbReference type="EMBL" id="VFS57147.1"/>
    </source>
</evidence>